<feature type="transmembrane region" description="Helical" evidence="1">
    <location>
        <begin position="16"/>
        <end position="37"/>
    </location>
</feature>
<keyword evidence="1" id="KW-0472">Membrane</keyword>
<keyword evidence="1" id="KW-0812">Transmembrane</keyword>
<sequence>MPKMNVKGKKVYVKPLYWAIFWSTKVIIVLLMIIFILHEFTDVLDGIWIF</sequence>
<dbReference type="EMBL" id="SNYS01000005">
    <property type="protein sequence ID" value="TDQ71260.1"/>
    <property type="molecule type" value="Genomic_DNA"/>
</dbReference>
<keyword evidence="1" id="KW-1133">Transmembrane helix</keyword>
<protein>
    <submittedName>
        <fullName evidence="2">Uncharacterized protein</fullName>
    </submittedName>
</protein>
<evidence type="ECO:0000313" key="3">
    <source>
        <dbReference type="Proteomes" id="UP000294855"/>
    </source>
</evidence>
<evidence type="ECO:0000256" key="1">
    <source>
        <dbReference type="SAM" id="Phobius"/>
    </source>
</evidence>
<evidence type="ECO:0000313" key="2">
    <source>
        <dbReference type="EMBL" id="TDQ71260.1"/>
    </source>
</evidence>
<reference evidence="2 3" key="1">
    <citation type="submission" date="2019-03" db="EMBL/GenBank/DDBJ databases">
        <title>Genomic Encyclopedia of Type Strains, Phase IV (KMG-IV): sequencing the most valuable type-strain genomes for metagenomic binning, comparative biology and taxonomic classification.</title>
        <authorList>
            <person name="Goeker M."/>
        </authorList>
    </citation>
    <scope>NUCLEOTIDE SEQUENCE [LARGE SCALE GENOMIC DNA]</scope>
    <source>
        <strain evidence="2 3">DSM 13328</strain>
    </source>
</reference>
<dbReference type="RefSeq" id="WP_166627358.1">
    <property type="nucleotide sequence ID" value="NZ_JAHDUW010000001.1"/>
</dbReference>
<comment type="caution">
    <text evidence="2">The sequence shown here is derived from an EMBL/GenBank/DDBJ whole genome shotgun (WGS) entry which is preliminary data.</text>
</comment>
<dbReference type="Proteomes" id="UP000294855">
    <property type="component" value="Unassembled WGS sequence"/>
</dbReference>
<organism evidence="2 3">
    <name type="scientific">Methanimicrococcus blatticola</name>
    <dbReference type="NCBI Taxonomy" id="91560"/>
    <lineage>
        <taxon>Archaea</taxon>
        <taxon>Methanobacteriati</taxon>
        <taxon>Methanobacteriota</taxon>
        <taxon>Stenosarchaea group</taxon>
        <taxon>Methanomicrobia</taxon>
        <taxon>Methanosarcinales</taxon>
        <taxon>Methanosarcinaceae</taxon>
        <taxon>Methanimicrococcus</taxon>
    </lineage>
</organism>
<accession>A0A484F660</accession>
<keyword evidence="3" id="KW-1185">Reference proteome</keyword>
<dbReference type="AlphaFoldDB" id="A0A484F660"/>
<proteinExistence type="predicted"/>
<gene>
    <name evidence="2" type="ORF">C7391_0367</name>
</gene>
<name>A0A484F660_9EURY</name>